<dbReference type="Proteomes" id="UP001597349">
    <property type="component" value="Unassembled WGS sequence"/>
</dbReference>
<organism evidence="2 3">
    <name type="scientific">Mesorhizobium calcicola</name>
    <dbReference type="NCBI Taxonomy" id="1300310"/>
    <lineage>
        <taxon>Bacteria</taxon>
        <taxon>Pseudomonadati</taxon>
        <taxon>Pseudomonadota</taxon>
        <taxon>Alphaproteobacteria</taxon>
        <taxon>Hyphomicrobiales</taxon>
        <taxon>Phyllobacteriaceae</taxon>
        <taxon>Mesorhizobium</taxon>
    </lineage>
</organism>
<accession>A0ABW4WLR4</accession>
<reference evidence="3" key="1">
    <citation type="journal article" date="2019" name="Int. J. Syst. Evol. Microbiol.">
        <title>The Global Catalogue of Microorganisms (GCM) 10K type strain sequencing project: providing services to taxonomists for standard genome sequencing and annotation.</title>
        <authorList>
            <consortium name="The Broad Institute Genomics Platform"/>
            <consortium name="The Broad Institute Genome Sequencing Center for Infectious Disease"/>
            <person name="Wu L."/>
            <person name="Ma J."/>
        </authorList>
    </citation>
    <scope>NUCLEOTIDE SEQUENCE [LARGE SCALE GENOMIC DNA]</scope>
    <source>
        <strain evidence="3">CGMCC 1.16226</strain>
    </source>
</reference>
<keyword evidence="2" id="KW-0808">Transferase</keyword>
<proteinExistence type="predicted"/>
<dbReference type="GO" id="GO:0008168">
    <property type="term" value="F:methyltransferase activity"/>
    <property type="evidence" value="ECO:0007669"/>
    <property type="project" value="UniProtKB-KW"/>
</dbReference>
<dbReference type="CDD" id="cd02440">
    <property type="entry name" value="AdoMet_MTases"/>
    <property type="match status" value="1"/>
</dbReference>
<keyword evidence="2" id="KW-0489">Methyltransferase</keyword>
<evidence type="ECO:0000313" key="2">
    <source>
        <dbReference type="EMBL" id="MFD2056895.1"/>
    </source>
</evidence>
<dbReference type="InterPro" id="IPR041698">
    <property type="entry name" value="Methyltransf_25"/>
</dbReference>
<name>A0ABW4WLR4_9HYPH</name>
<feature type="domain" description="Methyltransferase" evidence="1">
    <location>
        <begin position="45"/>
        <end position="144"/>
    </location>
</feature>
<protein>
    <submittedName>
        <fullName evidence="2">Methyltransferase domain-containing protein</fullName>
    </submittedName>
</protein>
<dbReference type="Pfam" id="PF13649">
    <property type="entry name" value="Methyltransf_25"/>
    <property type="match status" value="1"/>
</dbReference>
<dbReference type="SUPFAM" id="SSF53335">
    <property type="entry name" value="S-adenosyl-L-methionine-dependent methyltransferases"/>
    <property type="match status" value="1"/>
</dbReference>
<evidence type="ECO:0000313" key="3">
    <source>
        <dbReference type="Proteomes" id="UP001597349"/>
    </source>
</evidence>
<dbReference type="InterPro" id="IPR029063">
    <property type="entry name" value="SAM-dependent_MTases_sf"/>
</dbReference>
<dbReference type="Gene3D" id="3.40.50.150">
    <property type="entry name" value="Vaccinia Virus protein VP39"/>
    <property type="match status" value="1"/>
</dbReference>
<gene>
    <name evidence="2" type="ORF">ACFSQT_28590</name>
</gene>
<keyword evidence="3" id="KW-1185">Reference proteome</keyword>
<dbReference type="InterPro" id="IPR050508">
    <property type="entry name" value="Methyltransf_Superfamily"/>
</dbReference>
<dbReference type="PANTHER" id="PTHR42912:SF93">
    <property type="entry name" value="N6-ADENOSINE-METHYLTRANSFERASE TMT1A"/>
    <property type="match status" value="1"/>
</dbReference>
<evidence type="ECO:0000259" key="1">
    <source>
        <dbReference type="Pfam" id="PF13649"/>
    </source>
</evidence>
<sequence length="296" mass="32169">MSARNETSAGHEASDAGWLDLHFESSRPEYEAAFLDAGIRPGWSVLDAGCGSGSFLPLISKAVGPSGFIAALDLAPENITRVETLAGTLSQPPEIAAHVGSILSLPFANASFDCVWSANVMQYLTPAEFELAVGEAKRVLKPGGIFAVKDFDSTILQILPMDRALFARFMAARLKGFRDRGVLGTDCGSTLPMRLGQAGLEVISRKGWLVERWAAAPRFTHDYVRDLLAYFASVAPGYALPDADQAYWRELGERPNCLIDDPDFCYREFFVVAVAGLSALPPGQEERRHDRDAARS</sequence>
<dbReference type="RefSeq" id="WP_379024434.1">
    <property type="nucleotide sequence ID" value="NZ_JBHUGY010000048.1"/>
</dbReference>
<dbReference type="PANTHER" id="PTHR42912">
    <property type="entry name" value="METHYLTRANSFERASE"/>
    <property type="match status" value="1"/>
</dbReference>
<dbReference type="EMBL" id="JBHUGY010000048">
    <property type="protein sequence ID" value="MFD2056895.1"/>
    <property type="molecule type" value="Genomic_DNA"/>
</dbReference>
<dbReference type="GO" id="GO:0032259">
    <property type="term" value="P:methylation"/>
    <property type="evidence" value="ECO:0007669"/>
    <property type="project" value="UniProtKB-KW"/>
</dbReference>
<comment type="caution">
    <text evidence="2">The sequence shown here is derived from an EMBL/GenBank/DDBJ whole genome shotgun (WGS) entry which is preliminary data.</text>
</comment>